<dbReference type="AlphaFoldDB" id="A0AA96CTL4"/>
<dbReference type="GO" id="GO:0005829">
    <property type="term" value="C:cytosol"/>
    <property type="evidence" value="ECO:0007669"/>
    <property type="project" value="TreeGrafter"/>
</dbReference>
<evidence type="ECO:0000256" key="3">
    <source>
        <dbReference type="ARBA" id="ARBA00012737"/>
    </source>
</evidence>
<evidence type="ECO:0000256" key="10">
    <source>
        <dbReference type="PIRSR" id="PIRSR001589-3"/>
    </source>
</evidence>
<dbReference type="InterPro" id="IPR051786">
    <property type="entry name" value="ASN_synthetase/amidase"/>
</dbReference>
<feature type="site" description="Important for beta-aspartyl-AMP intermediate formation" evidence="10">
    <location>
        <position position="366"/>
    </location>
</feature>
<proteinExistence type="inferred from homology"/>
<accession>A0AA96CTL4</accession>
<keyword evidence="5 9" id="KW-0067">ATP-binding</keyword>
<dbReference type="EMBL" id="CP134846">
    <property type="protein sequence ID" value="WNL15941.1"/>
    <property type="molecule type" value="Genomic_DNA"/>
</dbReference>
<evidence type="ECO:0000256" key="2">
    <source>
        <dbReference type="ARBA" id="ARBA00005752"/>
    </source>
</evidence>
<evidence type="ECO:0000256" key="6">
    <source>
        <dbReference type="ARBA" id="ARBA00022962"/>
    </source>
</evidence>
<dbReference type="NCBIfam" id="TIGR01536">
    <property type="entry name" value="asn_synth_AEB"/>
    <property type="match status" value="1"/>
</dbReference>
<dbReference type="GO" id="GO:0006529">
    <property type="term" value="P:asparagine biosynthetic process"/>
    <property type="evidence" value="ECO:0007669"/>
    <property type="project" value="UniProtKB-KW"/>
</dbReference>
<comment type="catalytic activity">
    <reaction evidence="7">
        <text>L-aspartate + L-glutamine + ATP + H2O = L-asparagine + L-glutamate + AMP + diphosphate + H(+)</text>
        <dbReference type="Rhea" id="RHEA:12228"/>
        <dbReference type="ChEBI" id="CHEBI:15377"/>
        <dbReference type="ChEBI" id="CHEBI:15378"/>
        <dbReference type="ChEBI" id="CHEBI:29985"/>
        <dbReference type="ChEBI" id="CHEBI:29991"/>
        <dbReference type="ChEBI" id="CHEBI:30616"/>
        <dbReference type="ChEBI" id="CHEBI:33019"/>
        <dbReference type="ChEBI" id="CHEBI:58048"/>
        <dbReference type="ChEBI" id="CHEBI:58359"/>
        <dbReference type="ChEBI" id="CHEBI:456215"/>
        <dbReference type="EC" id="6.3.5.4"/>
    </reaction>
</comment>
<evidence type="ECO:0000256" key="1">
    <source>
        <dbReference type="ARBA" id="ARBA00005187"/>
    </source>
</evidence>
<evidence type="ECO:0000256" key="8">
    <source>
        <dbReference type="PIRSR" id="PIRSR001589-1"/>
    </source>
</evidence>
<dbReference type="GO" id="GO:0004066">
    <property type="term" value="F:asparagine synthase (glutamine-hydrolyzing) activity"/>
    <property type="evidence" value="ECO:0007669"/>
    <property type="project" value="UniProtKB-EC"/>
</dbReference>
<protein>
    <recommendedName>
        <fullName evidence="3">asparagine synthase (glutamine-hydrolyzing)</fullName>
        <ecNumber evidence="3">6.3.5.4</ecNumber>
    </recommendedName>
</protein>
<dbReference type="InterPro" id="IPR001962">
    <property type="entry name" value="Asn_synthase"/>
</dbReference>
<dbReference type="PANTHER" id="PTHR43284">
    <property type="entry name" value="ASPARAGINE SYNTHETASE (GLUTAMINE-HYDROLYZING)"/>
    <property type="match status" value="1"/>
</dbReference>
<keyword evidence="8" id="KW-0061">Asparagine biosynthesis</keyword>
<feature type="binding site" evidence="9">
    <location>
        <position position="265"/>
    </location>
    <ligand>
        <name>ATP</name>
        <dbReference type="ChEBI" id="CHEBI:30616"/>
    </ligand>
</feature>
<keyword evidence="4 9" id="KW-0547">Nucleotide-binding</keyword>
<comment type="pathway">
    <text evidence="1">Amino-acid biosynthesis; L-asparagine biosynthesis; L-asparagine from L-aspartate (L-Gln route): step 1/1.</text>
</comment>
<reference evidence="12" key="1">
    <citation type="submission" date="2023-09" db="EMBL/GenBank/DDBJ databases">
        <title>Arcobacter tbilisiensis sp. nov. isolated from chicken meat in Tbilisi, Georgia.</title>
        <authorList>
            <person name="Matthias R."/>
            <person name="Zautner A.E."/>
        </authorList>
    </citation>
    <scope>NUCLEOTIDE SEQUENCE</scope>
    <source>
        <strain evidence="12">LEO 107</strain>
    </source>
</reference>
<gene>
    <name evidence="12" type="primary">asnB</name>
    <name evidence="12" type="ORF">RJG54_06840</name>
</gene>
<dbReference type="InterPro" id="IPR014729">
    <property type="entry name" value="Rossmann-like_a/b/a_fold"/>
</dbReference>
<evidence type="ECO:0000256" key="5">
    <source>
        <dbReference type="ARBA" id="ARBA00022840"/>
    </source>
</evidence>
<organism evidence="12">
    <name type="scientific">Arcobacter sp. AZ-2023</name>
    <dbReference type="NCBI Taxonomy" id="3074453"/>
    <lineage>
        <taxon>Bacteria</taxon>
        <taxon>Pseudomonadati</taxon>
        <taxon>Campylobacterota</taxon>
        <taxon>Epsilonproteobacteria</taxon>
        <taxon>Campylobacterales</taxon>
        <taxon>Arcobacteraceae</taxon>
        <taxon>Arcobacter</taxon>
    </lineage>
</organism>
<evidence type="ECO:0000256" key="7">
    <source>
        <dbReference type="ARBA" id="ARBA00048741"/>
    </source>
</evidence>
<dbReference type="Gene3D" id="3.60.20.10">
    <property type="entry name" value="Glutamine Phosphoribosylpyrophosphate, subunit 1, domain 1"/>
    <property type="match status" value="1"/>
</dbReference>
<dbReference type="PIRSF" id="PIRSF001589">
    <property type="entry name" value="Asn_synthetase_glu-h"/>
    <property type="match status" value="1"/>
</dbReference>
<name>A0AA96CTL4_9BACT</name>
<dbReference type="Pfam" id="PF00733">
    <property type="entry name" value="Asn_synthase"/>
    <property type="match status" value="1"/>
</dbReference>
<dbReference type="SUPFAM" id="SSF56235">
    <property type="entry name" value="N-terminal nucleophile aminohydrolases (Ntn hydrolases)"/>
    <property type="match status" value="1"/>
</dbReference>
<dbReference type="EC" id="6.3.5.4" evidence="3"/>
<evidence type="ECO:0000256" key="4">
    <source>
        <dbReference type="ARBA" id="ARBA00022741"/>
    </source>
</evidence>
<dbReference type="PROSITE" id="PS51278">
    <property type="entry name" value="GATASE_TYPE_2"/>
    <property type="match status" value="1"/>
</dbReference>
<dbReference type="InterPro" id="IPR006426">
    <property type="entry name" value="Asn_synth_AEB"/>
</dbReference>
<sequence length="619" mass="71999">MCGFVGIVSNNIENDKEWLIKANNLLIHRGPDDFGVFFSKNNQVGLAHRRLSIVDTSNHGHQPMSLNSNVIVFNGEIYNFKELREDFIKEGIVFKSSSDTEIILYAYKKWGQECTKYLNGMFAFVIYDEDKNILFMARDRAGEKPFFYKYNKDTREFLFASELKAIVSKPNVEKIISYEGLSCYLDMGFVPCNNSILENINKLPAAHTAIFDIETFNFEINRYWSIPKYKSDLIINETKLIDKLENLLQDSVEKQLIADVPIGVLLSGGVDSSLITAMATRCRPSIKTFFVGFDDFKHYDESSHAKLIAEHFKTEHITLNASSVNPDILIELARQYDEPIIDSSIVPTYLVSKLVSKYCKVVLGGDGGDELFGGYTHYSRMLWLENKFKNTPFFLRNIISLLSKEFLTTGFKGKNWLSALDTNFNFSIPKIATYFDNNEKNRLFKGLEKYNYAIERYELYSNCNEDLLQRATKMDFENYLVEDILVKVDRASMLNSLEIRAPFLDYRLIEFAFSEIPSSLKATKNQKKILLKKFAQKVLPNTFDFKRKQGFSIPLEYWLKKGEWRDFFHDILLSRETIFEKKYIFELFKGLDNGRNNSERLFALVMFELWRKEYNIKIT</sequence>
<dbReference type="Pfam" id="PF13537">
    <property type="entry name" value="GATase_7"/>
    <property type="match status" value="1"/>
</dbReference>
<feature type="active site" description="For GATase activity" evidence="8">
    <location>
        <position position="2"/>
    </location>
</feature>
<keyword evidence="6 8" id="KW-0315">Glutamine amidotransferase</keyword>
<keyword evidence="12" id="KW-0436">Ligase</keyword>
<keyword evidence="8" id="KW-0028">Amino-acid biosynthesis</keyword>
<evidence type="ECO:0000256" key="9">
    <source>
        <dbReference type="PIRSR" id="PIRSR001589-2"/>
    </source>
</evidence>
<dbReference type="CDD" id="cd00712">
    <property type="entry name" value="AsnB"/>
    <property type="match status" value="1"/>
</dbReference>
<dbReference type="Gene3D" id="3.40.50.620">
    <property type="entry name" value="HUPs"/>
    <property type="match status" value="1"/>
</dbReference>
<dbReference type="GO" id="GO:0005524">
    <property type="term" value="F:ATP binding"/>
    <property type="evidence" value="ECO:0007669"/>
    <property type="project" value="UniProtKB-KW"/>
</dbReference>
<comment type="similarity">
    <text evidence="2">Belongs to the asparagine synthetase family.</text>
</comment>
<feature type="domain" description="Glutamine amidotransferase type-2" evidence="11">
    <location>
        <begin position="2"/>
        <end position="214"/>
    </location>
</feature>
<evidence type="ECO:0000259" key="11">
    <source>
        <dbReference type="PROSITE" id="PS51278"/>
    </source>
</evidence>
<dbReference type="SUPFAM" id="SSF52402">
    <property type="entry name" value="Adenine nucleotide alpha hydrolases-like"/>
    <property type="match status" value="1"/>
</dbReference>
<dbReference type="CDD" id="cd01991">
    <property type="entry name" value="Asn_synthase_B_C"/>
    <property type="match status" value="1"/>
</dbReference>
<dbReference type="InterPro" id="IPR017932">
    <property type="entry name" value="GATase_2_dom"/>
</dbReference>
<dbReference type="InterPro" id="IPR029055">
    <property type="entry name" value="Ntn_hydrolases_N"/>
</dbReference>
<dbReference type="PANTHER" id="PTHR43284:SF1">
    <property type="entry name" value="ASPARAGINE SYNTHETASE"/>
    <property type="match status" value="1"/>
</dbReference>
<dbReference type="InterPro" id="IPR033738">
    <property type="entry name" value="AsnB_N"/>
</dbReference>
<feature type="binding site" evidence="9">
    <location>
        <position position="291"/>
    </location>
    <ligand>
        <name>ATP</name>
        <dbReference type="ChEBI" id="CHEBI:30616"/>
    </ligand>
</feature>
<feature type="binding site" evidence="9">
    <location>
        <position position="99"/>
    </location>
    <ligand>
        <name>L-glutamine</name>
        <dbReference type="ChEBI" id="CHEBI:58359"/>
    </ligand>
</feature>
<evidence type="ECO:0000313" key="12">
    <source>
        <dbReference type="EMBL" id="WNL15941.1"/>
    </source>
</evidence>